<dbReference type="EMBL" id="AEXO01000015">
    <property type="protein sequence ID" value="EGC87302.1"/>
    <property type="molecule type" value="Genomic_DNA"/>
</dbReference>
<dbReference type="Proteomes" id="UP000003155">
    <property type="component" value="Unassembled WGS sequence"/>
</dbReference>
<organism evidence="1 2">
    <name type="scientific">Prevotella denticola CRIS 18C-A</name>
    <dbReference type="NCBI Taxonomy" id="944557"/>
    <lineage>
        <taxon>Bacteria</taxon>
        <taxon>Pseudomonadati</taxon>
        <taxon>Bacteroidota</taxon>
        <taxon>Bacteroidia</taxon>
        <taxon>Bacteroidales</taxon>
        <taxon>Prevotellaceae</taxon>
        <taxon>Prevotella</taxon>
    </lineage>
</organism>
<accession>F0H4E6</accession>
<dbReference type="AlphaFoldDB" id="F0H4E6"/>
<protein>
    <submittedName>
        <fullName evidence="1">Uncharacterized protein</fullName>
    </submittedName>
</protein>
<keyword evidence="2" id="KW-1185">Reference proteome</keyword>
<evidence type="ECO:0000313" key="1">
    <source>
        <dbReference type="EMBL" id="EGC87302.1"/>
    </source>
</evidence>
<reference evidence="1 2" key="1">
    <citation type="submission" date="2011-02" db="EMBL/GenBank/DDBJ databases">
        <authorList>
            <person name="Durkin A.S."/>
            <person name="Madupu R."/>
            <person name="Torralba M."/>
            <person name="Gillis M."/>
            <person name="Methe B."/>
            <person name="Sutton G."/>
            <person name="Nelson K.E."/>
        </authorList>
    </citation>
    <scope>NUCLEOTIDE SEQUENCE [LARGE SCALE GENOMIC DNA]</scope>
    <source>
        <strain evidence="1 2">CRIS 18C-A</strain>
    </source>
</reference>
<evidence type="ECO:0000313" key="2">
    <source>
        <dbReference type="Proteomes" id="UP000003155"/>
    </source>
</evidence>
<proteinExistence type="predicted"/>
<dbReference type="RefSeq" id="WP_004351746.1">
    <property type="nucleotide sequence ID" value="NZ_AEXO01000015.1"/>
</dbReference>
<gene>
    <name evidence="1" type="ORF">HMPREF9303_1516</name>
</gene>
<comment type="caution">
    <text evidence="1">The sequence shown here is derived from an EMBL/GenBank/DDBJ whole genome shotgun (WGS) entry which is preliminary data.</text>
</comment>
<name>F0H4E6_9BACT</name>
<sequence>MDKIDFILKLANSHSNPNSADLVICKAMVDTLSEKDTEKIRSCHSKVAAYICWRCNPTPAKPVVHYKSWQTYFNDLKLRKRGVYSNSRRILCRMLPYIGWNGQLKVLQFLINSSIRTEQGWAAYFLGTHWNIVADLPDKQKYKWYDLIINTWQQNHNVESAKLIVRHFPMQYVKQYVDEITAQDDYFHVALRLAELPAYNVKRELLTDNEYLYIMAKTNRDVPDELCQQALAKLLLSKAELTAFEKSFFWEYREKYFFSFLSLDDVRKFIWCFGKLGKTNLLINFYRFDKMAQKYLSHRFESSGEWEFRELIEHELRHLLRFYFPIIQLKKGFLEKMIKNNPAIGQLVRELQLHIE</sequence>